<feature type="region of interest" description="Disordered" evidence="2">
    <location>
        <begin position="774"/>
        <end position="796"/>
    </location>
</feature>
<dbReference type="WBParaSite" id="MCU_001661-RA">
    <property type="protein sequence ID" value="MCU_001661-RA"/>
    <property type="gene ID" value="MCU_001661"/>
</dbReference>
<feature type="region of interest" description="Disordered" evidence="2">
    <location>
        <begin position="1"/>
        <end position="145"/>
    </location>
</feature>
<dbReference type="CDD" id="cd09885">
    <property type="entry name" value="PIN_Smg6-like"/>
    <property type="match status" value="1"/>
</dbReference>
<dbReference type="Gene3D" id="1.25.40.10">
    <property type="entry name" value="Tetratricopeptide repeat domain"/>
    <property type="match status" value="1"/>
</dbReference>
<dbReference type="SUPFAM" id="SSF48452">
    <property type="entry name" value="TPR-like"/>
    <property type="match status" value="1"/>
</dbReference>
<dbReference type="SUPFAM" id="SSF88723">
    <property type="entry name" value="PIN domain-like"/>
    <property type="match status" value="1"/>
</dbReference>
<feature type="region of interest" description="Disordered" evidence="2">
    <location>
        <begin position="644"/>
        <end position="676"/>
    </location>
</feature>
<feature type="region of interest" description="Disordered" evidence="2">
    <location>
        <begin position="1028"/>
        <end position="1079"/>
    </location>
</feature>
<dbReference type="Pfam" id="PF10373">
    <property type="entry name" value="EST1_DNA_bind"/>
    <property type="match status" value="1"/>
</dbReference>
<proteinExistence type="predicted"/>
<dbReference type="InterPro" id="IPR045153">
    <property type="entry name" value="Est1/Ebs1-like"/>
</dbReference>
<dbReference type="InterPro" id="IPR002716">
    <property type="entry name" value="PIN_dom"/>
</dbReference>
<dbReference type="GO" id="GO:0000184">
    <property type="term" value="P:nuclear-transcribed mRNA catabolic process, nonsense-mediated decay"/>
    <property type="evidence" value="ECO:0007669"/>
    <property type="project" value="UniProtKB-KW"/>
</dbReference>
<protein>
    <submittedName>
        <fullName evidence="5">EST1_DNA_bind domain-containing protein</fullName>
    </submittedName>
</protein>
<dbReference type="GO" id="GO:0042162">
    <property type="term" value="F:telomeric DNA binding"/>
    <property type="evidence" value="ECO:0007669"/>
    <property type="project" value="TreeGrafter"/>
</dbReference>
<dbReference type="Pfam" id="PF13638">
    <property type="entry name" value="PIN_4"/>
    <property type="match status" value="1"/>
</dbReference>
<feature type="domain" description="PIN" evidence="4">
    <location>
        <begin position="1129"/>
        <end position="1320"/>
    </location>
</feature>
<feature type="compositionally biased region" description="Basic and acidic residues" evidence="2">
    <location>
        <begin position="1"/>
        <end position="12"/>
    </location>
</feature>
<evidence type="ECO:0000256" key="1">
    <source>
        <dbReference type="ARBA" id="ARBA00023161"/>
    </source>
</evidence>
<feature type="domain" description="DNA/RNA-binding" evidence="3">
    <location>
        <begin position="501"/>
        <end position="865"/>
    </location>
</feature>
<name>A0A5K3EP63_MESCO</name>
<sequence length="1364" mass="152543">MSAKQRRPDRLLYRPPLNKGNSRQDDTPNSLHNKTKQNVIEATASDEMSDVLASDNPVHLSGNVSASSQRFHKERSRDDQNRDRLNSKTVPKDAGRPHVDYRGRGFSRPYHNRKRDTYAQKHSRVLQKSDATEPVCSINPPEPKESLETLSTLKSEEVGLNDFTPRQGGLIHLPKNINLHQETDANSGNLNAVQRGSAISKPVLVVHPHQKSTHFQPANKNQKQVVHEPEGATLVGTSHTSSMSAMFAHMDINRPNRQPLEQPWEGAPGMVIQPSSKPPNSAIAEVVFQIMQMDAALNTLMVPPGQCAAHLPPLSDEQSEEKLQMPEPERLFLRWWNTLEKLRSSLMVAYERIILEDLDFCNTAQVEQGMWKSVFYTVLEYLRAWITNPYMTGLLPKPHGSDSGQAIAAAACSRLIKIIRRACLDDVIRVGEHRLTALLHRIQAVRRVRLDYVLGEGRPPPESGSRTRRLVYISAQKLMLFLGDLARYEEMINGGHNFGKARSWYQKAQLLIPKSGRPYNQLAVLAIYTSRHFDAMCYYMRTLATNNPFPTASQSLSALFHEVHLRGVDTLRNKSKSSRWQPNYPSSQSAQVSTHVSQMFTHGRAKRVEIWIHPVNGTATIVQGNRSLTIPHVATCRVAPRMPKKVTGTASSTSLTSDELLDEENEEEEEEAQAEAEEYANTSLIELTKLFGLHFMHAHGQLFTKIGMETFPEVASLALQALSGLLAQHPCPLSDDRLCQILMVNMFNVDRAAIFTAQSAASMAAATSGSIAAADDKVRSSGRKQQQKQKVESETLRSVHHDHAARFALDTFSLICRRAAKLFTEPHCGSAAHSSWIHPDLRALLPALRLWTEWMILHPEHWSPPPNHRDPTLRPCLDEWRLVAEVCTRASQWIAAIDNAPHVEEINPTTALVVQLHLRKQQPEEVGTAVEIEDDSLEDSTNQVPASLKFATLFEETVFAGFKPMLDLTPKMYQYSGDWSTERVADYIRVEKISLFGDFLCGIEPPVLSYDVDKAIYRPVTERESCEQLSTKKLAKSRNNRSGSPHVAPGSESDSSELPNSPSCSEVDQSEDNDGSDEISALRRQRAALRSQLTEAKRLEAWRAQAVRQAAAGGPRGIEIKVRPIYILPDTNCYIDWLEGVARLAQASSNYTVLVPIVVLNELDYLASQDRLFSSGGIESAFAQYLPSHSSTTSSSETSGGRANLIQERAKVAIAFLEDEFERRNPRLRALTAKGSMLETIAYRNEANRGKQPGQNNDDVILTCCRQFCKEALAQMSAEGQLLSTADSENQPMRVVREVVLLTSDRNLRLKALSLNIPARPLRPFVEWSCLKPVSIRKAASRTEPNLLSLSETSGRWKNRDVLK</sequence>
<accession>A0A5K3EP63</accession>
<feature type="compositionally biased region" description="Acidic residues" evidence="2">
    <location>
        <begin position="659"/>
        <end position="676"/>
    </location>
</feature>
<reference evidence="5" key="1">
    <citation type="submission" date="2019-11" db="UniProtKB">
        <authorList>
            <consortium name="WormBaseParasite"/>
        </authorList>
    </citation>
    <scope>IDENTIFICATION</scope>
</reference>
<dbReference type="InterPro" id="IPR011990">
    <property type="entry name" value="TPR-like_helical_dom_sf"/>
</dbReference>
<dbReference type="PANTHER" id="PTHR15696:SF0">
    <property type="entry name" value="TELOMERASE-BINDING PROTEIN EST1A"/>
    <property type="match status" value="1"/>
</dbReference>
<evidence type="ECO:0000259" key="3">
    <source>
        <dbReference type="Pfam" id="PF10373"/>
    </source>
</evidence>
<evidence type="ECO:0000313" key="5">
    <source>
        <dbReference type="WBParaSite" id="MCU_001661-RA"/>
    </source>
</evidence>
<keyword evidence="1" id="KW-0866">Nonsense-mediated mRNA decay</keyword>
<feature type="compositionally biased region" description="Polar residues" evidence="2">
    <location>
        <begin position="578"/>
        <end position="593"/>
    </location>
</feature>
<dbReference type="PANTHER" id="PTHR15696">
    <property type="entry name" value="SMG-7 SUPPRESSOR WITH MORPHOLOGICAL EFFECT ON GENITALIA PROTEIN 7"/>
    <property type="match status" value="1"/>
</dbReference>
<evidence type="ECO:0000259" key="4">
    <source>
        <dbReference type="Pfam" id="PF13638"/>
    </source>
</evidence>
<dbReference type="Gene3D" id="3.40.50.1010">
    <property type="entry name" value="5'-nuclease"/>
    <property type="match status" value="1"/>
</dbReference>
<feature type="compositionally biased region" description="Basic and acidic residues" evidence="2">
    <location>
        <begin position="75"/>
        <end position="103"/>
    </location>
</feature>
<feature type="compositionally biased region" description="Polar residues" evidence="2">
    <location>
        <begin position="27"/>
        <end position="40"/>
    </location>
</feature>
<feature type="region of interest" description="Disordered" evidence="2">
    <location>
        <begin position="574"/>
        <end position="593"/>
    </location>
</feature>
<dbReference type="InterPro" id="IPR018834">
    <property type="entry name" value="DNA/RNA-bd_Est1-type"/>
</dbReference>
<organism evidence="5">
    <name type="scientific">Mesocestoides corti</name>
    <name type="common">Flatworm</name>
    <dbReference type="NCBI Taxonomy" id="53468"/>
    <lineage>
        <taxon>Eukaryota</taxon>
        <taxon>Metazoa</taxon>
        <taxon>Spiralia</taxon>
        <taxon>Lophotrochozoa</taxon>
        <taxon>Platyhelminthes</taxon>
        <taxon>Cestoda</taxon>
        <taxon>Eucestoda</taxon>
        <taxon>Cyclophyllidea</taxon>
        <taxon>Mesocestoididae</taxon>
        <taxon>Mesocestoides</taxon>
    </lineage>
</organism>
<feature type="compositionally biased region" description="Polar residues" evidence="2">
    <location>
        <begin position="1052"/>
        <end position="1067"/>
    </location>
</feature>
<feature type="compositionally biased region" description="Acidic residues" evidence="2">
    <location>
        <begin position="1068"/>
        <end position="1077"/>
    </location>
</feature>
<dbReference type="InterPro" id="IPR029060">
    <property type="entry name" value="PIN-like_dom_sf"/>
</dbReference>
<dbReference type="GO" id="GO:0070034">
    <property type="term" value="F:telomerase RNA binding"/>
    <property type="evidence" value="ECO:0007669"/>
    <property type="project" value="TreeGrafter"/>
</dbReference>
<evidence type="ECO:0000256" key="2">
    <source>
        <dbReference type="SAM" id="MobiDB-lite"/>
    </source>
</evidence>
<dbReference type="GO" id="GO:0005697">
    <property type="term" value="C:telomerase holoenzyme complex"/>
    <property type="evidence" value="ECO:0007669"/>
    <property type="project" value="TreeGrafter"/>
</dbReference>